<proteinExistence type="predicted"/>
<dbReference type="EMBL" id="QKYT01000062">
    <property type="protein sequence ID" value="RIA95401.1"/>
    <property type="molecule type" value="Genomic_DNA"/>
</dbReference>
<evidence type="ECO:0000313" key="1">
    <source>
        <dbReference type="EMBL" id="RIA95401.1"/>
    </source>
</evidence>
<feature type="non-terminal residue" evidence="1">
    <location>
        <position position="1"/>
    </location>
</feature>
<keyword evidence="2" id="KW-1185">Reference proteome</keyword>
<protein>
    <submittedName>
        <fullName evidence="1">Uncharacterized protein</fullName>
    </submittedName>
</protein>
<reference evidence="1 2" key="1">
    <citation type="submission" date="2018-06" db="EMBL/GenBank/DDBJ databases">
        <title>Comparative genomics reveals the genomic features of Rhizophagus irregularis, R. cerebriforme, R. diaphanum and Gigaspora rosea, and their symbiotic lifestyle signature.</title>
        <authorList>
            <person name="Morin E."/>
            <person name="San Clemente H."/>
            <person name="Chen E.C.H."/>
            <person name="De La Providencia I."/>
            <person name="Hainaut M."/>
            <person name="Kuo A."/>
            <person name="Kohler A."/>
            <person name="Murat C."/>
            <person name="Tang N."/>
            <person name="Roy S."/>
            <person name="Loubradou J."/>
            <person name="Henrissat B."/>
            <person name="Grigoriev I.V."/>
            <person name="Corradi N."/>
            <person name="Roux C."/>
            <person name="Martin F.M."/>
        </authorList>
    </citation>
    <scope>NUCLEOTIDE SEQUENCE [LARGE SCALE GENOMIC DNA]</scope>
    <source>
        <strain evidence="1 2">DAOM 227022</strain>
    </source>
</reference>
<organism evidence="1 2">
    <name type="scientific">Glomus cerebriforme</name>
    <dbReference type="NCBI Taxonomy" id="658196"/>
    <lineage>
        <taxon>Eukaryota</taxon>
        <taxon>Fungi</taxon>
        <taxon>Fungi incertae sedis</taxon>
        <taxon>Mucoromycota</taxon>
        <taxon>Glomeromycotina</taxon>
        <taxon>Glomeromycetes</taxon>
        <taxon>Glomerales</taxon>
        <taxon>Glomeraceae</taxon>
        <taxon>Glomus</taxon>
    </lineage>
</organism>
<dbReference type="Proteomes" id="UP000265703">
    <property type="component" value="Unassembled WGS sequence"/>
</dbReference>
<gene>
    <name evidence="1" type="ORF">C1645_757709</name>
</gene>
<sequence>IFCIINRILDKFINIMIFTSPTFYYATRNTFFTPEFFRWIITIFMIDAY</sequence>
<name>A0A397TK65_9GLOM</name>
<accession>A0A397TK65</accession>
<dbReference type="AlphaFoldDB" id="A0A397TK65"/>
<evidence type="ECO:0000313" key="2">
    <source>
        <dbReference type="Proteomes" id="UP000265703"/>
    </source>
</evidence>
<comment type="caution">
    <text evidence="1">The sequence shown here is derived from an EMBL/GenBank/DDBJ whole genome shotgun (WGS) entry which is preliminary data.</text>
</comment>